<dbReference type="STRING" id="325777.GW15_0220500"/>
<evidence type="ECO:0000313" key="4">
    <source>
        <dbReference type="Proteomes" id="UP000028012"/>
    </source>
</evidence>
<dbReference type="PANTHER" id="PTHR47572">
    <property type="entry name" value="LIPOPROTEIN-RELATED"/>
    <property type="match status" value="1"/>
</dbReference>
<dbReference type="InterPro" id="IPR011042">
    <property type="entry name" value="6-blade_b-propeller_TolB-like"/>
</dbReference>
<evidence type="ECO:0000259" key="2">
    <source>
        <dbReference type="Pfam" id="PF08450"/>
    </source>
</evidence>
<comment type="caution">
    <text evidence="3">The sequence shown here is derived from an EMBL/GenBank/DDBJ whole genome shotgun (WGS) entry which is preliminary data.</text>
</comment>
<dbReference type="Proteomes" id="UP000028012">
    <property type="component" value="Unassembled WGS sequence"/>
</dbReference>
<dbReference type="GO" id="GO:0016787">
    <property type="term" value="F:hydrolase activity"/>
    <property type="evidence" value="ECO:0007669"/>
    <property type="project" value="UniProtKB-KW"/>
</dbReference>
<dbReference type="AlphaFoldDB" id="A0A098PTU6"/>
<dbReference type="Pfam" id="PF08450">
    <property type="entry name" value="SGL"/>
    <property type="match status" value="1"/>
</dbReference>
<dbReference type="eggNOG" id="COG3386">
    <property type="taxonomic scope" value="Bacteria"/>
</dbReference>
<reference evidence="3 4" key="1">
    <citation type="submission" date="2014-09" db="EMBL/GenBank/DDBJ databases">
        <title>A draft genome sequence for Xanthomonas axonopodis pv. vasculorum NCPPB 900.</title>
        <authorList>
            <person name="Harrison J."/>
            <person name="Studholme D.J."/>
        </authorList>
    </citation>
    <scope>NUCLEOTIDE SEQUENCE [LARGE SCALE GENOMIC DNA]</scope>
    <source>
        <strain evidence="3 4">NCPPB 900</strain>
    </source>
</reference>
<dbReference type="InterPro" id="IPR013658">
    <property type="entry name" value="SGL"/>
</dbReference>
<proteinExistence type="predicted"/>
<evidence type="ECO:0000313" key="3">
    <source>
        <dbReference type="EMBL" id="KGE50514.1"/>
    </source>
</evidence>
<keyword evidence="1" id="KW-0378">Hydrolase</keyword>
<dbReference type="Gene3D" id="2.120.10.30">
    <property type="entry name" value="TolB, C-terminal domain"/>
    <property type="match status" value="1"/>
</dbReference>
<accession>A0A098PTU6</accession>
<name>A0A098PTU6_9XANT</name>
<evidence type="ECO:0000256" key="1">
    <source>
        <dbReference type="ARBA" id="ARBA00022801"/>
    </source>
</evidence>
<organism evidence="3 4">
    <name type="scientific">Xanthomonas axonopodis pv. vasculorum</name>
    <dbReference type="NCBI Taxonomy" id="325777"/>
    <lineage>
        <taxon>Bacteria</taxon>
        <taxon>Pseudomonadati</taxon>
        <taxon>Pseudomonadota</taxon>
        <taxon>Gammaproteobacteria</taxon>
        <taxon>Lysobacterales</taxon>
        <taxon>Lysobacteraceae</taxon>
        <taxon>Xanthomonas</taxon>
    </lineage>
</organism>
<sequence>MRLPSRLDAQGAVTAKRVFADATDLVASKAPGLPDGMAVAADGNLFATDPGGVIVFTPSGQRLGRIETGELISNCTFGNDGHTL</sequence>
<dbReference type="EMBL" id="JPHD02000127">
    <property type="protein sequence ID" value="KGE50514.1"/>
    <property type="molecule type" value="Genomic_DNA"/>
</dbReference>
<dbReference type="PANTHER" id="PTHR47572:SF4">
    <property type="entry name" value="LACTONASE DRP35"/>
    <property type="match status" value="1"/>
</dbReference>
<protein>
    <recommendedName>
        <fullName evidence="2">SMP-30/Gluconolactonase/LRE-like region domain-containing protein</fullName>
    </recommendedName>
</protein>
<feature type="domain" description="SMP-30/Gluconolactonase/LRE-like region" evidence="2">
    <location>
        <begin position="7"/>
        <end position="84"/>
    </location>
</feature>
<gene>
    <name evidence="3" type="ORF">GW15_0220500</name>
</gene>
<dbReference type="HOGENOM" id="CLU_2526660_0_0_6"/>
<dbReference type="SUPFAM" id="SSF63829">
    <property type="entry name" value="Calcium-dependent phosphotriesterase"/>
    <property type="match status" value="1"/>
</dbReference>
<dbReference type="InterPro" id="IPR051262">
    <property type="entry name" value="SMP-30/CGR1_Lactonase"/>
</dbReference>